<dbReference type="KEGG" id="vg:10100739"/>
<sequence length="787" mass="83100">MLALCSRKRRRRETEEDARRPTSQWEWRAVEADNFDPVYPFLPPPTPGSDTVLPVPVPPFFSDWDFYLSNLTVLNIRTAAPIIHTRNGLALNLGSGLKIENNQLVADGGGGGGGGGPTYTGTAPIQVDAAANTISLNVGSGLQVINGALQTRQMTVAPPLNMVGDLLYIGLGSGFKYNTRRGVDVYLGTGLRFNSAGAIEVVGQGPASLTVQSPLNKTGDELSLGFDNQYFQVGNDKLQIKLAAPLAADTTSGVKLQIGQNLNLDSQGALQVQLPSFQNPLTLSGTGSSQTVALQLAEPLTTSGNALSLSYESPLTITDGKLSLNVEDPLSQGTNGLELRLGAGLKKDDTGALAVDIVPPPATSITAESPLQLQNNVLSLRTDPGFLVDNTTHELKLNVGQPLEFVGSTGLHLNTDTSLQVNADGKLAVKAQSPLSITDAGLALNLGAGLSVVDNALTSAQSTFQAPLTVTDQGVSLQTETYFNSNAGKLGVNLGPGLMKKTPTGGGSQLAVSAGGGLSFNAANFLQANVAAPFHILDNKIALQYESPLTVIDDQNLSVTVEDPLALGDNGIILRLGRGLALDNNGALTAQGASFFTAAPLSYNTGNSTISLDYRSPQLRVSGGALALTSPVFVYQTPFNTPMRLRNGTYNEYADAHIQMVRFGTTVLFNIDVTGETNATGTQTWELQFDGTLGSCLTGRMQVMGGTGEELDVTPTFILPTSDKSVYKQGFMPIVCSENGEFKQSTYCSYALTYRLGNFYITLKSTTSGCKPIFQMSFMYESQIGIV</sequence>
<evidence type="ECO:0007829" key="16">
    <source>
        <dbReference type="PDB" id="5N8D"/>
    </source>
</evidence>
<dbReference type="UniLectin" id="E7CH51"/>
<evidence type="ECO:0000256" key="7">
    <source>
        <dbReference type="ARBA" id="ARBA00022804"/>
    </source>
</evidence>
<evidence type="ECO:0000313" key="14">
    <source>
        <dbReference type="Proteomes" id="UP000136399"/>
    </source>
</evidence>
<evidence type="ECO:0000256" key="6">
    <source>
        <dbReference type="ARBA" id="ARBA00022581"/>
    </source>
</evidence>
<feature type="binding site" evidence="17">
    <location>
        <position position="680"/>
    </location>
    <ligand>
        <name>N-acetyl-D-glucosamine</name>
        <dbReference type="ChEBI" id="CHEBI:506227"/>
    </ligand>
</feature>
<evidence type="ECO:0000256" key="11">
    <source>
        <dbReference type="ARBA" id="ARBA00023296"/>
    </source>
</evidence>
<dbReference type="PDBsum" id="5N8D"/>
<reference evidence="13 14" key="1">
    <citation type="journal article" date="2011" name="Virus Res.">
        <title>Genomic and phylogenetic analyses of murine adenovirus 2.</title>
        <authorList>
            <person name="Hemmi S."/>
            <person name="Vidovszky M.Z."/>
            <person name="Ruminska J."/>
            <person name="Ramelli S."/>
            <person name="Decurtins W."/>
            <person name="Greber U.F."/>
            <person name="Harrach B."/>
        </authorList>
    </citation>
    <scope>NUCLEOTIDE SEQUENCE [LARGE SCALE GENOMIC DNA]</scope>
    <source>
        <strain evidence="13">K87</strain>
    </source>
</reference>
<dbReference type="Gene3D" id="6.20.10.20">
    <property type="match status" value="2"/>
</dbReference>
<dbReference type="EMBL" id="HM049560">
    <property type="protein sequence ID" value="ADR77852.1"/>
    <property type="molecule type" value="Genomic_DNA"/>
</dbReference>
<dbReference type="GO" id="GO:0007155">
    <property type="term" value="P:cell adhesion"/>
    <property type="evidence" value="ECO:0007669"/>
    <property type="project" value="InterPro"/>
</dbReference>
<keyword evidence="14" id="KW-1185">Reference proteome</keyword>
<dbReference type="GO" id="GO:0019028">
    <property type="term" value="C:viral capsid"/>
    <property type="evidence" value="ECO:0007669"/>
    <property type="project" value="UniProtKB-KW"/>
</dbReference>
<evidence type="ECO:0000256" key="12">
    <source>
        <dbReference type="SAM" id="MobiDB-lite"/>
    </source>
</evidence>
<feature type="binding site" evidence="17">
    <location>
        <position position="683"/>
    </location>
    <ligand>
        <name>N-acetyl-D-glucosamine</name>
        <dbReference type="ChEBI" id="CHEBI:506227"/>
    </ligand>
</feature>
<dbReference type="PDB" id="5N8D">
    <property type="method" value="X-ray"/>
    <property type="resolution" value="1.80 A"/>
    <property type="chains" value="A/B/C/D/E/F=586-787"/>
</dbReference>
<keyword evidence="8" id="KW-0946">Virion</keyword>
<feature type="binding site" evidence="17">
    <location>
        <position position="652"/>
    </location>
    <ligand>
        <name>N-acetyl-D-glucosamine</name>
        <dbReference type="ChEBI" id="CHEBI:506227"/>
    </ligand>
</feature>
<keyword evidence="7" id="KW-1161">Viral attachment to host cell</keyword>
<keyword evidence="9" id="KW-0426">Late protein</keyword>
<evidence type="ECO:0000256" key="10">
    <source>
        <dbReference type="ARBA" id="ARBA00023165"/>
    </source>
</evidence>
<name>E7CH51_9ADEN</name>
<dbReference type="OrthoDB" id="14820at10239"/>
<dbReference type="PDB" id="5NC1">
    <property type="method" value="X-ray"/>
    <property type="resolution" value="2.00 A"/>
    <property type="chains" value="A/B/C=586-787"/>
</dbReference>
<dbReference type="GO" id="GO:0046718">
    <property type="term" value="P:symbiont entry into host cell"/>
    <property type="evidence" value="ECO:0007669"/>
    <property type="project" value="UniProtKB-KW"/>
</dbReference>
<evidence type="ECO:0000256" key="5">
    <source>
        <dbReference type="ARBA" id="ARBA00022562"/>
    </source>
</evidence>
<dbReference type="InterPro" id="IPR009013">
    <property type="entry name" value="Attachment_protein_shaft_sf"/>
</dbReference>
<accession>E7CH51</accession>
<keyword evidence="4" id="KW-0167">Capsid protein</keyword>
<dbReference type="GeneID" id="10100739"/>
<evidence type="ECO:0000313" key="13">
    <source>
        <dbReference type="EMBL" id="ADR77852.1"/>
    </source>
</evidence>
<dbReference type="InterPro" id="IPR000939">
    <property type="entry name" value="Adenobir_fibre_prot_rpt/shaft"/>
</dbReference>
<evidence type="ECO:0000256" key="4">
    <source>
        <dbReference type="ARBA" id="ARBA00022561"/>
    </source>
</evidence>
<feature type="region of interest" description="Disordered" evidence="12">
    <location>
        <begin position="1"/>
        <end position="22"/>
    </location>
</feature>
<feature type="compositionally biased region" description="Basic residues" evidence="12">
    <location>
        <begin position="1"/>
        <end position="11"/>
    </location>
</feature>
<dbReference type="Pfam" id="PF00608">
    <property type="entry name" value="Adeno_shaft"/>
    <property type="match status" value="7"/>
</dbReference>
<evidence type="ECO:0000256" key="9">
    <source>
        <dbReference type="ARBA" id="ARBA00022921"/>
    </source>
</evidence>
<feature type="binding site" evidence="17">
    <location>
        <position position="647"/>
    </location>
    <ligand>
        <name>N-acetyl-D-glucosamine</name>
        <dbReference type="ChEBI" id="CHEBI:506227"/>
    </ligand>
</feature>
<organism evidence="13 14">
    <name type="scientific">Murine adenovirus 2</name>
    <dbReference type="NCBI Taxonomy" id="931972"/>
    <lineage>
        <taxon>Viruses</taxon>
        <taxon>Varidnaviria</taxon>
        <taxon>Bamfordvirae</taxon>
        <taxon>Preplasmiviricota</taxon>
        <taxon>Polisuviricotina</taxon>
        <taxon>Pharingeaviricetes</taxon>
        <taxon>Rowavirales</taxon>
        <taxon>Adenoviridae</taxon>
        <taxon>Mastadenovirus</taxon>
        <taxon>Mastadenovirus muris</taxon>
        <taxon>Murine mastadenovirus B</taxon>
    </lineage>
</organism>
<dbReference type="GO" id="GO:0098671">
    <property type="term" value="P:adhesion receptor-mediated virion attachment to host cell"/>
    <property type="evidence" value="ECO:0007669"/>
    <property type="project" value="UniProtKB-KW"/>
</dbReference>
<dbReference type="PDBsum" id="5N83"/>
<comment type="subcellular location">
    <subcellularLocation>
        <location evidence="1">Host nucleus</location>
    </subcellularLocation>
    <subcellularLocation>
        <location evidence="2">Virion</location>
    </subcellularLocation>
</comment>
<dbReference type="PDB" id="5N83">
    <property type="method" value="X-ray"/>
    <property type="resolution" value="2.76 A"/>
    <property type="chains" value="A/B/C=586-787"/>
</dbReference>
<reference evidence="15 16" key="2">
    <citation type="journal article" date="2018" name="J. Gen. Virol.">
        <title>Structure and N-acetylglucosamine binding of the distal domain of mouse adenovirus 2 fibre.</title>
        <authorList>
            <person name="Singh A.K."/>
            <person name="Nguyen T.H."/>
            <person name="Vidovszky M.Z."/>
            <person name="Harrach B."/>
            <person name="Benko M."/>
            <person name="Kirwan A."/>
            <person name="Joshi L."/>
            <person name="Kilcoyne M."/>
            <person name="Berbis M.A."/>
            <person name="Canada F.J."/>
            <person name="Jimenez-Barbero J."/>
            <person name="Menendez M."/>
            <person name="Wilson S.S."/>
            <person name="Bromme B.A."/>
            <person name="Smith J.G."/>
            <person name="van Raaij M.J."/>
        </authorList>
    </citation>
    <scope>X-RAY CRYSTALLOGRAPHY (1.70 ANGSTROMS) OF 586-787</scope>
</reference>
<proteinExistence type="evidence at protein level"/>
<evidence type="ECO:0000256" key="8">
    <source>
        <dbReference type="ARBA" id="ARBA00022844"/>
    </source>
</evidence>
<keyword evidence="11" id="KW-1160">Virus entry into host cell</keyword>
<keyword evidence="5" id="KW-1048">Host nucleus</keyword>
<evidence type="ECO:0000256" key="1">
    <source>
        <dbReference type="ARBA" id="ARBA00004147"/>
    </source>
</evidence>
<comment type="similarity">
    <text evidence="3">Belongs to the adenoviridae fiber family.</text>
</comment>
<dbReference type="PDBsum" id="5NBH"/>
<feature type="binding site" evidence="17">
    <location>
        <position position="682"/>
    </location>
    <ligand>
        <name>N-acetyl-D-glucosamine</name>
        <dbReference type="ChEBI" id="CHEBI:506227"/>
    </ligand>
</feature>
<dbReference type="PDB" id="5NBH">
    <property type="method" value="X-ray"/>
    <property type="resolution" value="1.70 A"/>
    <property type="chains" value="A/B/C=586-787"/>
</dbReference>
<dbReference type="PRINTS" id="PR00307">
    <property type="entry name" value="ADENOVSFIBRE"/>
</dbReference>
<evidence type="ECO:0000256" key="3">
    <source>
        <dbReference type="ARBA" id="ARBA00006685"/>
    </source>
</evidence>
<evidence type="ECO:0007829" key="15">
    <source>
        <dbReference type="PDB" id="5N83"/>
    </source>
</evidence>
<keyword evidence="15 16" id="KW-0002">3D-structure</keyword>
<evidence type="ECO:0007829" key="17">
    <source>
        <dbReference type="PDB" id="5NC1"/>
    </source>
</evidence>
<dbReference type="InterPro" id="IPR000931">
    <property type="entry name" value="Adeno_fibre"/>
</dbReference>
<dbReference type="GO" id="GO:0042025">
    <property type="term" value="C:host cell nucleus"/>
    <property type="evidence" value="ECO:0007669"/>
    <property type="project" value="UniProtKB-SubCell"/>
</dbReference>
<dbReference type="SUPFAM" id="SSF51225">
    <property type="entry name" value="Fibre shaft of virus attachment proteins"/>
    <property type="match status" value="6"/>
</dbReference>
<protein>
    <submittedName>
        <fullName evidence="13">Fiber</fullName>
    </submittedName>
</protein>
<dbReference type="Proteomes" id="UP000136399">
    <property type="component" value="Segment"/>
</dbReference>
<dbReference type="SMR" id="E7CH51"/>
<evidence type="ECO:0000256" key="2">
    <source>
        <dbReference type="ARBA" id="ARBA00004328"/>
    </source>
</evidence>
<dbReference type="RefSeq" id="YP_004123756.1">
    <property type="nucleotide sequence ID" value="NC_014899.1"/>
</dbReference>
<keyword evidence="10" id="KW-1233">Viral attachment to host adhesion receptor</keyword>
<dbReference type="PDBsum" id="5NC1"/>
<dbReference type="Gene3D" id="2.10.25.20">
    <property type="entry name" value="reovirus attachment protein sigma1, domain 1"/>
    <property type="match status" value="4"/>
</dbReference>
<keyword evidence="6" id="KW-0945">Host-virus interaction</keyword>